<dbReference type="SUPFAM" id="SSF53328">
    <property type="entry name" value="Formyltransferase"/>
    <property type="match status" value="1"/>
</dbReference>
<evidence type="ECO:0000313" key="3">
    <source>
        <dbReference type="Proteomes" id="UP000253941"/>
    </source>
</evidence>
<sequence length="261" mass="29604">MKRVFFLGQKPIGQHAFFRLLERRVDGLEIVGVVSNVDCDNWWGDNLIYREARRLGLPFADNGRRNTEKIDELIKRQRADVLLSVQHPWILPEATIARVGGRAFNVHLAPLPDYKGWHGVNHAILSGRENYSISLHWMSAAVDSGDMAYAPEMAIRPWDTAASLYQRASDAGLLAIERLLDDLAAGRTPPQTPIVGDGAFIRPDLLDSYREVRDLSDKAQVDRVARSLYFPPFEPAFFRVGEQKIYLLPFHSLSHRTPFSK</sequence>
<dbReference type="PANTHER" id="PTHR11138">
    <property type="entry name" value="METHIONYL-TRNA FORMYLTRANSFERASE"/>
    <property type="match status" value="1"/>
</dbReference>
<proteinExistence type="predicted"/>
<dbReference type="EMBL" id="QPMH01000002">
    <property type="protein sequence ID" value="RDD63568.1"/>
    <property type="molecule type" value="Genomic_DNA"/>
</dbReference>
<evidence type="ECO:0000259" key="1">
    <source>
        <dbReference type="Pfam" id="PF00551"/>
    </source>
</evidence>
<dbReference type="InterPro" id="IPR002376">
    <property type="entry name" value="Formyl_transf_N"/>
</dbReference>
<dbReference type="RefSeq" id="WP_114580823.1">
    <property type="nucleotide sequence ID" value="NZ_QPMH01000002.1"/>
</dbReference>
<reference evidence="2 3" key="1">
    <citation type="submission" date="2018-07" db="EMBL/GenBank/DDBJ databases">
        <title>Venubactetium sediminum gen. nov., sp. nov., isolated from a marine solar saltern.</title>
        <authorList>
            <person name="Wang S."/>
        </authorList>
    </citation>
    <scope>NUCLEOTIDE SEQUENCE [LARGE SCALE GENOMIC DNA]</scope>
    <source>
        <strain evidence="2 3">WD2A32</strain>
    </source>
</reference>
<dbReference type="GO" id="GO:0005829">
    <property type="term" value="C:cytosol"/>
    <property type="evidence" value="ECO:0007669"/>
    <property type="project" value="TreeGrafter"/>
</dbReference>
<dbReference type="Pfam" id="PF00551">
    <property type="entry name" value="Formyl_trans_N"/>
    <property type="match status" value="1"/>
</dbReference>
<gene>
    <name evidence="2" type="ORF">DRB17_03785</name>
</gene>
<dbReference type="Proteomes" id="UP000253941">
    <property type="component" value="Unassembled WGS sequence"/>
</dbReference>
<comment type="caution">
    <text evidence="2">The sequence shown here is derived from an EMBL/GenBank/DDBJ whole genome shotgun (WGS) entry which is preliminary data.</text>
</comment>
<keyword evidence="3" id="KW-1185">Reference proteome</keyword>
<evidence type="ECO:0000313" key="2">
    <source>
        <dbReference type="EMBL" id="RDD63568.1"/>
    </source>
</evidence>
<dbReference type="PANTHER" id="PTHR11138:SF5">
    <property type="entry name" value="METHIONYL-TRNA FORMYLTRANSFERASE, MITOCHONDRIAL"/>
    <property type="match status" value="1"/>
</dbReference>
<organism evidence="2 3">
    <name type="scientific">Ferruginivarius sediminum</name>
    <dbReference type="NCBI Taxonomy" id="2661937"/>
    <lineage>
        <taxon>Bacteria</taxon>
        <taxon>Pseudomonadati</taxon>
        <taxon>Pseudomonadota</taxon>
        <taxon>Alphaproteobacteria</taxon>
        <taxon>Rhodospirillales</taxon>
        <taxon>Rhodospirillaceae</taxon>
        <taxon>Ferruginivarius</taxon>
    </lineage>
</organism>
<accession>A0A369TE70</accession>
<dbReference type="GO" id="GO:0004479">
    <property type="term" value="F:methionyl-tRNA formyltransferase activity"/>
    <property type="evidence" value="ECO:0007669"/>
    <property type="project" value="TreeGrafter"/>
</dbReference>
<name>A0A369TE70_9PROT</name>
<feature type="domain" description="Formyl transferase N-terminal" evidence="1">
    <location>
        <begin position="61"/>
        <end position="172"/>
    </location>
</feature>
<protein>
    <recommendedName>
        <fullName evidence="1">Formyl transferase N-terminal domain-containing protein</fullName>
    </recommendedName>
</protein>
<dbReference type="Gene3D" id="3.40.50.12230">
    <property type="match status" value="1"/>
</dbReference>
<dbReference type="AlphaFoldDB" id="A0A369TE70"/>
<dbReference type="InterPro" id="IPR036477">
    <property type="entry name" value="Formyl_transf_N_sf"/>
</dbReference>